<comment type="subcellular location">
    <subcellularLocation>
        <location evidence="1 7">Secreted</location>
        <location evidence="1 7">Cell wall</location>
    </subcellularLocation>
</comment>
<feature type="chain" id="PRO_5018814578" description="Hydrophobin" evidence="7">
    <location>
        <begin position="21"/>
        <end position="235"/>
    </location>
</feature>
<dbReference type="AlphaFoldDB" id="A0A409XUY2"/>
<reference evidence="8 9" key="1">
    <citation type="journal article" date="2018" name="Evol. Lett.">
        <title>Horizontal gene cluster transfer increased hallucinogenic mushroom diversity.</title>
        <authorList>
            <person name="Reynolds H.T."/>
            <person name="Vijayakumar V."/>
            <person name="Gluck-Thaler E."/>
            <person name="Korotkin H.B."/>
            <person name="Matheny P.B."/>
            <person name="Slot J.C."/>
        </authorList>
    </citation>
    <scope>NUCLEOTIDE SEQUENCE [LARGE SCALE GENOMIC DNA]</scope>
    <source>
        <strain evidence="8 9">2631</strain>
    </source>
</reference>
<keyword evidence="9" id="KW-1185">Reference proteome</keyword>
<keyword evidence="6 7" id="KW-1015">Disulfide bond</keyword>
<evidence type="ECO:0000313" key="8">
    <source>
        <dbReference type="EMBL" id="PPQ94501.1"/>
    </source>
</evidence>
<dbReference type="GO" id="GO:0009277">
    <property type="term" value="C:fungal-type cell wall"/>
    <property type="evidence" value="ECO:0007669"/>
    <property type="project" value="InterPro"/>
</dbReference>
<organism evidence="8 9">
    <name type="scientific">Psilocybe cyanescens</name>
    <dbReference type="NCBI Taxonomy" id="93625"/>
    <lineage>
        <taxon>Eukaryota</taxon>
        <taxon>Fungi</taxon>
        <taxon>Dikarya</taxon>
        <taxon>Basidiomycota</taxon>
        <taxon>Agaricomycotina</taxon>
        <taxon>Agaricomycetes</taxon>
        <taxon>Agaricomycetidae</taxon>
        <taxon>Agaricales</taxon>
        <taxon>Agaricineae</taxon>
        <taxon>Strophariaceae</taxon>
        <taxon>Psilocybe</taxon>
    </lineage>
</organism>
<keyword evidence="5 7" id="KW-0732">Signal</keyword>
<evidence type="ECO:0000256" key="7">
    <source>
        <dbReference type="RuleBase" id="RU365009"/>
    </source>
</evidence>
<comment type="caution">
    <text evidence="8">The sequence shown here is derived from an EMBL/GenBank/DDBJ whole genome shotgun (WGS) entry which is preliminary data.</text>
</comment>
<accession>A0A409XUY2</accession>
<comment type="similarity">
    <text evidence="2 7">Belongs to the fungal hydrophobin family.</text>
</comment>
<name>A0A409XUY2_PSICY</name>
<evidence type="ECO:0000313" key="9">
    <source>
        <dbReference type="Proteomes" id="UP000283269"/>
    </source>
</evidence>
<evidence type="ECO:0000256" key="2">
    <source>
        <dbReference type="ARBA" id="ARBA00010446"/>
    </source>
</evidence>
<evidence type="ECO:0000256" key="6">
    <source>
        <dbReference type="ARBA" id="ARBA00023157"/>
    </source>
</evidence>
<feature type="signal peptide" evidence="7">
    <location>
        <begin position="1"/>
        <end position="20"/>
    </location>
</feature>
<dbReference type="Pfam" id="PF01185">
    <property type="entry name" value="Hydrophobin"/>
    <property type="match status" value="2"/>
</dbReference>
<dbReference type="CDD" id="cd23507">
    <property type="entry name" value="hydrophobin_I"/>
    <property type="match status" value="2"/>
</dbReference>
<dbReference type="InterPro" id="IPR001338">
    <property type="entry name" value="Class_I_Hydrophobin"/>
</dbReference>
<dbReference type="EMBL" id="NHYD01000325">
    <property type="protein sequence ID" value="PPQ94501.1"/>
    <property type="molecule type" value="Genomic_DNA"/>
</dbReference>
<evidence type="ECO:0000256" key="3">
    <source>
        <dbReference type="ARBA" id="ARBA00022512"/>
    </source>
</evidence>
<evidence type="ECO:0000256" key="5">
    <source>
        <dbReference type="ARBA" id="ARBA00022729"/>
    </source>
</evidence>
<keyword evidence="3 7" id="KW-0134">Cell wall</keyword>
<proteinExistence type="inferred from homology"/>
<dbReference type="PROSITE" id="PS00956">
    <property type="entry name" value="HYDROPHOBIN"/>
    <property type="match status" value="1"/>
</dbReference>
<evidence type="ECO:0000256" key="1">
    <source>
        <dbReference type="ARBA" id="ARBA00004191"/>
    </source>
</evidence>
<gene>
    <name evidence="8" type="ORF">CVT25_014155</name>
</gene>
<dbReference type="STRING" id="93625.A0A409XUY2"/>
<keyword evidence="4 7" id="KW-0964">Secreted</keyword>
<dbReference type="Proteomes" id="UP000283269">
    <property type="component" value="Unassembled WGS sequence"/>
</dbReference>
<dbReference type="InParanoid" id="A0A409XUY2"/>
<protein>
    <recommendedName>
        <fullName evidence="7">Hydrophobin</fullName>
    </recommendedName>
</protein>
<dbReference type="SMART" id="SM00075">
    <property type="entry name" value="HYDRO"/>
    <property type="match status" value="2"/>
</dbReference>
<evidence type="ECO:0000256" key="4">
    <source>
        <dbReference type="ARBA" id="ARBA00022525"/>
    </source>
</evidence>
<dbReference type="InterPro" id="IPR019778">
    <property type="entry name" value="Class_I_Hydrophobin_CS"/>
</dbReference>
<dbReference type="OrthoDB" id="4225815at2759"/>
<sequence>MRYHFIAICTVASLPVFAAANAVRRQAACNTGVLLCCNQIEDVRNTERRRNTTKMAYLQASSSFGSAILALLGLAPGSITGTLGLTCSPITIASATGTGCSAQLVCCENNNFFGYFENPKFVHEQVMLAPVTGLLILPILAAASGIPRQASNQCNTGFILCCNQVEPANSSIASAILTIFQIAPGSVTGLIGLTCSPISVIGVSGNSCSAQPVCCTDNSHNGVIALGCTPLNLNL</sequence>
<dbReference type="GO" id="GO:0005199">
    <property type="term" value="F:structural constituent of cell wall"/>
    <property type="evidence" value="ECO:0007669"/>
    <property type="project" value="InterPro"/>
</dbReference>